<dbReference type="GO" id="GO:0045892">
    <property type="term" value="P:negative regulation of DNA-templated transcription"/>
    <property type="evidence" value="ECO:0007669"/>
    <property type="project" value="TreeGrafter"/>
</dbReference>
<keyword evidence="5" id="KW-0678">Repressor</keyword>
<evidence type="ECO:0000256" key="3">
    <source>
        <dbReference type="ARBA" id="ARBA00011738"/>
    </source>
</evidence>
<dbReference type="SMART" id="SM00899">
    <property type="entry name" value="FeoA"/>
    <property type="match status" value="1"/>
</dbReference>
<dbReference type="SUPFAM" id="SSF47979">
    <property type="entry name" value="Iron-dependent repressor protein, dimerization domain"/>
    <property type="match status" value="1"/>
</dbReference>
<dbReference type="InterPro" id="IPR036421">
    <property type="entry name" value="Fe_dep_repressor_sf"/>
</dbReference>
<dbReference type="InterPro" id="IPR036388">
    <property type="entry name" value="WH-like_DNA-bd_sf"/>
</dbReference>
<keyword evidence="10" id="KW-0804">Transcription</keyword>
<reference evidence="14" key="2">
    <citation type="submission" date="2020-09" db="EMBL/GenBank/DDBJ databases">
        <authorList>
            <person name="Sun Q."/>
            <person name="Zhou Y."/>
        </authorList>
    </citation>
    <scope>NUCLEOTIDE SEQUENCE</scope>
    <source>
        <strain evidence="14">CGMCC 1.12785</strain>
    </source>
</reference>
<dbReference type="FunFam" id="1.10.60.10:FF:000004">
    <property type="entry name" value="DtxR family transcriptional regulator"/>
    <property type="match status" value="1"/>
</dbReference>
<evidence type="ECO:0000256" key="10">
    <source>
        <dbReference type="ARBA" id="ARBA00023163"/>
    </source>
</evidence>
<protein>
    <recommendedName>
        <fullName evidence="12">Manganese transport regulator</fullName>
    </recommendedName>
</protein>
<dbReference type="Gene3D" id="1.10.60.10">
    <property type="entry name" value="Iron dependent repressor, metal binding and dimerisation domain"/>
    <property type="match status" value="1"/>
</dbReference>
<evidence type="ECO:0000256" key="8">
    <source>
        <dbReference type="ARBA" id="ARBA00023125"/>
    </source>
</evidence>
<keyword evidence="9" id="KW-0010">Activator</keyword>
<dbReference type="Pfam" id="PF04023">
    <property type="entry name" value="FeoA"/>
    <property type="match status" value="1"/>
</dbReference>
<evidence type="ECO:0000256" key="1">
    <source>
        <dbReference type="ARBA" id="ARBA00004496"/>
    </source>
</evidence>
<keyword evidence="4" id="KW-0963">Cytoplasm</keyword>
<dbReference type="GO" id="GO:0003677">
    <property type="term" value="F:DNA binding"/>
    <property type="evidence" value="ECO:0007669"/>
    <property type="project" value="UniProtKB-KW"/>
</dbReference>
<dbReference type="SUPFAM" id="SSF50037">
    <property type="entry name" value="C-terminal domain of transcriptional repressors"/>
    <property type="match status" value="1"/>
</dbReference>
<accession>A0A8J2TVJ8</accession>
<dbReference type="AlphaFoldDB" id="A0A8J2TVJ8"/>
<keyword evidence="6" id="KW-0408">Iron</keyword>
<dbReference type="Gene3D" id="1.10.10.10">
    <property type="entry name" value="Winged helix-like DNA-binding domain superfamily/Winged helix DNA-binding domain"/>
    <property type="match status" value="1"/>
</dbReference>
<keyword evidence="11" id="KW-0464">Manganese</keyword>
<dbReference type="Proteomes" id="UP000616114">
    <property type="component" value="Unassembled WGS sequence"/>
</dbReference>
<comment type="caution">
    <text evidence="14">The sequence shown here is derived from an EMBL/GenBank/DDBJ whole genome shotgun (WGS) entry which is preliminary data.</text>
</comment>
<dbReference type="PANTHER" id="PTHR33238">
    <property type="entry name" value="IRON (METAL) DEPENDENT REPRESSOR, DTXR FAMILY"/>
    <property type="match status" value="1"/>
</dbReference>
<dbReference type="PANTHER" id="PTHR33238:SF11">
    <property type="entry name" value="TRANSCRIPTIONAL REGULATOR MNTR"/>
    <property type="match status" value="1"/>
</dbReference>
<dbReference type="GO" id="GO:0046983">
    <property type="term" value="F:protein dimerization activity"/>
    <property type="evidence" value="ECO:0007669"/>
    <property type="project" value="InterPro"/>
</dbReference>
<keyword evidence="15" id="KW-1185">Reference proteome</keyword>
<dbReference type="InterPro" id="IPR050536">
    <property type="entry name" value="DtxR_MntR_Metal-Reg"/>
</dbReference>
<comment type="subcellular location">
    <subcellularLocation>
        <location evidence="1">Cytoplasm</location>
    </subcellularLocation>
</comment>
<gene>
    <name evidence="14" type="ORF">GCM10011333_02640</name>
</gene>
<dbReference type="GO" id="GO:0046914">
    <property type="term" value="F:transition metal ion binding"/>
    <property type="evidence" value="ECO:0007669"/>
    <property type="project" value="InterPro"/>
</dbReference>
<sequence length="229" mass="24817">MSVSELSPSAQNYLKVIWSLSEWSDEPVTPTGIAARSGVRLSTVSDAVRKLAEQGLVEHSPYKAVALTPAGERHALAMVRRHRLIETFLVQVLGYTWDEVHDEAEQLEHAVSDLMVDRIDALLGRPTRDPHGDPIPSAAGVVEQPEATALATAAPGERVRVVRVADHDPAMLQYFHERGVVVDAVLLVAESAPFSEVTQVRVDGRDEPIGLGRQAAQSVWVCPVEPAAS</sequence>
<proteinExistence type="inferred from homology"/>
<evidence type="ECO:0000259" key="13">
    <source>
        <dbReference type="PROSITE" id="PS50944"/>
    </source>
</evidence>
<comment type="similarity">
    <text evidence="2">Belongs to the DtxR/MntR family.</text>
</comment>
<dbReference type="SMART" id="SM00529">
    <property type="entry name" value="HTH_DTXR"/>
    <property type="match status" value="1"/>
</dbReference>
<dbReference type="InterPro" id="IPR008988">
    <property type="entry name" value="Transcriptional_repressor_C"/>
</dbReference>
<name>A0A8J2TVJ8_9MICO</name>
<evidence type="ECO:0000256" key="2">
    <source>
        <dbReference type="ARBA" id="ARBA00007871"/>
    </source>
</evidence>
<dbReference type="RefSeq" id="WP_188549105.1">
    <property type="nucleotide sequence ID" value="NZ_BMFY01000001.1"/>
</dbReference>
<evidence type="ECO:0000256" key="9">
    <source>
        <dbReference type="ARBA" id="ARBA00023159"/>
    </source>
</evidence>
<dbReference type="InterPro" id="IPR038157">
    <property type="entry name" value="FeoA_core_dom"/>
</dbReference>
<evidence type="ECO:0000313" key="14">
    <source>
        <dbReference type="EMBL" id="GGA03398.1"/>
    </source>
</evidence>
<dbReference type="GO" id="GO:0005737">
    <property type="term" value="C:cytoplasm"/>
    <property type="evidence" value="ECO:0007669"/>
    <property type="project" value="UniProtKB-SubCell"/>
</dbReference>
<dbReference type="Pfam" id="PF01325">
    <property type="entry name" value="Fe_dep_repress"/>
    <property type="match status" value="1"/>
</dbReference>
<organism evidence="14 15">
    <name type="scientific">Sediminivirga luteola</name>
    <dbReference type="NCBI Taxonomy" id="1774748"/>
    <lineage>
        <taxon>Bacteria</taxon>
        <taxon>Bacillati</taxon>
        <taxon>Actinomycetota</taxon>
        <taxon>Actinomycetes</taxon>
        <taxon>Micrococcales</taxon>
        <taxon>Brevibacteriaceae</taxon>
        <taxon>Sediminivirga</taxon>
    </lineage>
</organism>
<dbReference type="InterPro" id="IPR001367">
    <property type="entry name" value="Fe_dep_repressor"/>
</dbReference>
<dbReference type="PROSITE" id="PS50944">
    <property type="entry name" value="HTH_DTXR"/>
    <property type="match status" value="1"/>
</dbReference>
<evidence type="ECO:0000256" key="12">
    <source>
        <dbReference type="ARBA" id="ARBA00032593"/>
    </source>
</evidence>
<dbReference type="InterPro" id="IPR022687">
    <property type="entry name" value="HTH_DTXR"/>
</dbReference>
<evidence type="ECO:0000256" key="11">
    <source>
        <dbReference type="ARBA" id="ARBA00023211"/>
    </source>
</evidence>
<evidence type="ECO:0000256" key="5">
    <source>
        <dbReference type="ARBA" id="ARBA00022491"/>
    </source>
</evidence>
<keyword evidence="8" id="KW-0238">DNA-binding</keyword>
<dbReference type="InterPro" id="IPR036390">
    <property type="entry name" value="WH_DNA-bd_sf"/>
</dbReference>
<dbReference type="EMBL" id="BMFY01000001">
    <property type="protein sequence ID" value="GGA03398.1"/>
    <property type="molecule type" value="Genomic_DNA"/>
</dbReference>
<evidence type="ECO:0000256" key="4">
    <source>
        <dbReference type="ARBA" id="ARBA00022490"/>
    </source>
</evidence>
<dbReference type="SUPFAM" id="SSF46785">
    <property type="entry name" value="Winged helix' DNA-binding domain"/>
    <property type="match status" value="1"/>
</dbReference>
<reference evidence="14" key="1">
    <citation type="journal article" date="2014" name="Int. J. Syst. Evol. Microbiol.">
        <title>Complete genome sequence of Corynebacterium casei LMG S-19264T (=DSM 44701T), isolated from a smear-ripened cheese.</title>
        <authorList>
            <consortium name="US DOE Joint Genome Institute (JGI-PGF)"/>
            <person name="Walter F."/>
            <person name="Albersmeier A."/>
            <person name="Kalinowski J."/>
            <person name="Ruckert C."/>
        </authorList>
    </citation>
    <scope>NUCLEOTIDE SEQUENCE</scope>
    <source>
        <strain evidence="14">CGMCC 1.12785</strain>
    </source>
</reference>
<evidence type="ECO:0000256" key="6">
    <source>
        <dbReference type="ARBA" id="ARBA00023004"/>
    </source>
</evidence>
<dbReference type="Gene3D" id="2.30.30.90">
    <property type="match status" value="1"/>
</dbReference>
<evidence type="ECO:0000313" key="15">
    <source>
        <dbReference type="Proteomes" id="UP000616114"/>
    </source>
</evidence>
<dbReference type="Pfam" id="PF02742">
    <property type="entry name" value="Fe_dep_repr_C"/>
    <property type="match status" value="1"/>
</dbReference>
<dbReference type="GO" id="GO:0003700">
    <property type="term" value="F:DNA-binding transcription factor activity"/>
    <property type="evidence" value="ECO:0007669"/>
    <property type="project" value="InterPro"/>
</dbReference>
<keyword evidence="7" id="KW-0805">Transcription regulation</keyword>
<feature type="domain" description="HTH dtxR-type" evidence="13">
    <location>
        <begin position="6"/>
        <end position="68"/>
    </location>
</feature>
<dbReference type="InterPro" id="IPR007167">
    <property type="entry name" value="Fe-transptr_FeoA-like"/>
</dbReference>
<evidence type="ECO:0000256" key="7">
    <source>
        <dbReference type="ARBA" id="ARBA00023015"/>
    </source>
</evidence>
<comment type="subunit">
    <text evidence="3">Homodimer.</text>
</comment>
<dbReference type="InterPro" id="IPR022689">
    <property type="entry name" value="Iron_dep_repressor"/>
</dbReference>